<dbReference type="Proteomes" id="UP000504610">
    <property type="component" value="Chromosome 2"/>
</dbReference>
<accession>A0A9W3D805</accession>
<dbReference type="RefSeq" id="XP_056860001.1">
    <property type="nucleotide sequence ID" value="XM_057004021.1"/>
</dbReference>
<dbReference type="OrthoDB" id="1094634at2759"/>
<reference evidence="3" key="1">
    <citation type="journal article" date="2019" name="Database">
        <title>The radish genome database (RadishGD): an integrated information resource for radish genomics.</title>
        <authorList>
            <person name="Yu H.J."/>
            <person name="Baek S."/>
            <person name="Lee Y.J."/>
            <person name="Cho A."/>
            <person name="Mun J.H."/>
        </authorList>
    </citation>
    <scope>NUCLEOTIDE SEQUENCE [LARGE SCALE GENOMIC DNA]</scope>
    <source>
        <strain evidence="3">cv. WK10039</strain>
    </source>
</reference>
<reference evidence="4" key="2">
    <citation type="submission" date="2025-08" db="UniProtKB">
        <authorList>
            <consortium name="RefSeq"/>
        </authorList>
    </citation>
    <scope>IDENTIFICATION</scope>
    <source>
        <tissue evidence="4">Leaf</tissue>
    </source>
</reference>
<gene>
    <name evidence="4" type="primary">LOC130508484</name>
</gene>
<feature type="chain" id="PRO_5040987738" evidence="1">
    <location>
        <begin position="29"/>
        <end position="180"/>
    </location>
</feature>
<dbReference type="PANTHER" id="PTHR31890:SF20">
    <property type="entry name" value="PECTINESTERASE INHIBITOR DOMAIN-CONTAINING PROTEIN"/>
    <property type="match status" value="1"/>
</dbReference>
<keyword evidence="1" id="KW-0732">Signal</keyword>
<sequence length="180" mass="20125">MTSSSNCFFLVSMVVSLLFFLEFTSTMASTKDIYAICNDPSAINKTFCLQTLTAYPPAVSAKNMDELVRVTLDLGTTLAKERAGFVAGLKKEATFKKYFETCNDSYSQVVNYFESARSQIDEKPHGKDGASLIILESSDYTQLVKDTIGKNTDKTSKRLMEMTLVMEDFIHIAFAAINYY</sequence>
<evidence type="ECO:0000259" key="2">
    <source>
        <dbReference type="SMART" id="SM00856"/>
    </source>
</evidence>
<feature type="signal peptide" evidence="1">
    <location>
        <begin position="1"/>
        <end position="28"/>
    </location>
</feature>
<organism evidence="3 4">
    <name type="scientific">Raphanus sativus</name>
    <name type="common">Radish</name>
    <name type="synonym">Raphanus raphanistrum var. sativus</name>
    <dbReference type="NCBI Taxonomy" id="3726"/>
    <lineage>
        <taxon>Eukaryota</taxon>
        <taxon>Viridiplantae</taxon>
        <taxon>Streptophyta</taxon>
        <taxon>Embryophyta</taxon>
        <taxon>Tracheophyta</taxon>
        <taxon>Spermatophyta</taxon>
        <taxon>Magnoliopsida</taxon>
        <taxon>eudicotyledons</taxon>
        <taxon>Gunneridae</taxon>
        <taxon>Pentapetalae</taxon>
        <taxon>rosids</taxon>
        <taxon>malvids</taxon>
        <taxon>Brassicales</taxon>
        <taxon>Brassicaceae</taxon>
        <taxon>Brassiceae</taxon>
        <taxon>Raphanus</taxon>
    </lineage>
</organism>
<dbReference type="Pfam" id="PF04043">
    <property type="entry name" value="PMEI"/>
    <property type="match status" value="1"/>
</dbReference>
<dbReference type="Gene3D" id="1.20.140.40">
    <property type="entry name" value="Invertase/pectin methylesterase inhibitor family protein"/>
    <property type="match status" value="1"/>
</dbReference>
<evidence type="ECO:0000313" key="4">
    <source>
        <dbReference type="RefSeq" id="XP_056860001.1"/>
    </source>
</evidence>
<feature type="domain" description="Pectinesterase inhibitor" evidence="2">
    <location>
        <begin position="28"/>
        <end position="176"/>
    </location>
</feature>
<name>A0A9W3D805_RAPSA</name>
<evidence type="ECO:0000256" key="1">
    <source>
        <dbReference type="SAM" id="SignalP"/>
    </source>
</evidence>
<proteinExistence type="predicted"/>
<dbReference type="InterPro" id="IPR006501">
    <property type="entry name" value="Pectinesterase_inhib_dom"/>
</dbReference>
<dbReference type="InterPro" id="IPR035513">
    <property type="entry name" value="Invertase/methylesterase_inhib"/>
</dbReference>
<evidence type="ECO:0000313" key="3">
    <source>
        <dbReference type="Proteomes" id="UP000504610"/>
    </source>
</evidence>
<dbReference type="PANTHER" id="PTHR31890">
    <property type="entry name" value="PLANT INVERTASE/PECTIN METHYLESTERASE INHIBITOR SUPERFAMILY PROTEIN"/>
    <property type="match status" value="1"/>
</dbReference>
<dbReference type="SUPFAM" id="SSF101148">
    <property type="entry name" value="Plant invertase/pectin methylesterase inhibitor"/>
    <property type="match status" value="1"/>
</dbReference>
<dbReference type="SMART" id="SM00856">
    <property type="entry name" value="PMEI"/>
    <property type="match status" value="1"/>
</dbReference>
<dbReference type="GeneID" id="130508484"/>
<dbReference type="KEGG" id="rsz:130508484"/>
<keyword evidence="3" id="KW-1185">Reference proteome</keyword>
<protein>
    <submittedName>
        <fullName evidence="4">Uncharacterized protein LOC130508484</fullName>
    </submittedName>
</protein>
<dbReference type="AlphaFoldDB" id="A0A9W3D805"/>
<dbReference type="NCBIfam" id="TIGR01614">
    <property type="entry name" value="PME_inhib"/>
    <property type="match status" value="1"/>
</dbReference>
<dbReference type="GO" id="GO:0004857">
    <property type="term" value="F:enzyme inhibitor activity"/>
    <property type="evidence" value="ECO:0007669"/>
    <property type="project" value="InterPro"/>
</dbReference>